<evidence type="ECO:0000256" key="1">
    <source>
        <dbReference type="ARBA" id="ARBA00022490"/>
    </source>
</evidence>
<sequence length="115" mass="12429">MQSPGELSIDTLSAIREVNLSYLLVAKHLLRDNRASAMFRLGLDEETAQILLALTPAQTVQIASAGSLLCGFRLNEANLRALGLDESRPAARVAGHYLHHVTILLAKQALAGETR</sequence>
<dbReference type="AlphaFoldDB" id="A0A193GL82"/>
<protein>
    <recommendedName>
        <fullName evidence="9">Flagellar transcriptional regulator FlhD</fullName>
    </recommendedName>
</protein>
<keyword evidence="6 9" id="KW-0010">Activator</keyword>
<dbReference type="InterPro" id="IPR036194">
    <property type="entry name" value="FlhD_sf"/>
</dbReference>
<comment type="function">
    <text evidence="8 9">Functions in complex with FlhC as a master transcriptional regulator that regulates transcription of several flagellar and non-flagellar operons by binding to their promoter region. Activates expression of class 2 flagellar genes, including fliA, which is a flagellum-specific sigma factor that turns on the class 3 genes. Also regulates genes whose products function in a variety of physiological pathways.</text>
</comment>
<reference evidence="10 11" key="1">
    <citation type="submission" date="2016-06" db="EMBL/GenBank/DDBJ databases">
        <title>Complete genome sequences of Bordetella bronchialis and Bordetella flabilis.</title>
        <authorList>
            <person name="LiPuma J.J."/>
            <person name="Spilker T."/>
        </authorList>
    </citation>
    <scope>NUCLEOTIDE SEQUENCE [LARGE SCALE GENOMIC DNA]</scope>
    <source>
        <strain evidence="10 11">AU10664</strain>
        <plasmid evidence="10 11">unnamed1</plasmid>
    </source>
</reference>
<proteinExistence type="inferred from homology"/>
<dbReference type="SUPFAM" id="SSF63592">
    <property type="entry name" value="Flagellar transcriptional activator FlhD"/>
    <property type="match status" value="1"/>
</dbReference>
<dbReference type="OrthoDB" id="5298036at2"/>
<keyword evidence="10" id="KW-0614">Plasmid</keyword>
<evidence type="ECO:0000313" key="10">
    <source>
        <dbReference type="EMBL" id="ANN80852.1"/>
    </source>
</evidence>
<comment type="subcellular location">
    <subcellularLocation>
        <location evidence="9">Cytoplasm</location>
    </subcellularLocation>
</comment>
<dbReference type="Gene3D" id="1.10.4000.10">
    <property type="entry name" value="Flagellar transcriptional activator FlhD"/>
    <property type="match status" value="1"/>
</dbReference>
<evidence type="ECO:0000256" key="7">
    <source>
        <dbReference type="ARBA" id="ARBA00023163"/>
    </source>
</evidence>
<evidence type="ECO:0000256" key="5">
    <source>
        <dbReference type="ARBA" id="ARBA00023157"/>
    </source>
</evidence>
<organism evidence="10 11">
    <name type="scientific">Bordetella flabilis</name>
    <dbReference type="NCBI Taxonomy" id="463014"/>
    <lineage>
        <taxon>Bacteria</taxon>
        <taxon>Pseudomonadati</taxon>
        <taxon>Pseudomonadota</taxon>
        <taxon>Betaproteobacteria</taxon>
        <taxon>Burkholderiales</taxon>
        <taxon>Alcaligenaceae</taxon>
        <taxon>Bordetella</taxon>
    </lineage>
</organism>
<dbReference type="InterPro" id="IPR023559">
    <property type="entry name" value="Flagellar_FlhD"/>
</dbReference>
<comment type="domain">
    <text evidence="9">The C-terminal region contains a putative helix-turn-helix (HTH) motif, suggesting that this region may bind DNA.</text>
</comment>
<evidence type="ECO:0000256" key="2">
    <source>
        <dbReference type="ARBA" id="ARBA00022795"/>
    </source>
</evidence>
<keyword evidence="3 9" id="KW-0805">Transcription regulation</keyword>
<evidence type="ECO:0000313" key="11">
    <source>
        <dbReference type="Proteomes" id="UP000091926"/>
    </source>
</evidence>
<evidence type="ECO:0000256" key="6">
    <source>
        <dbReference type="ARBA" id="ARBA00023159"/>
    </source>
</evidence>
<dbReference type="Proteomes" id="UP000091926">
    <property type="component" value="Plasmid unnamed1"/>
</dbReference>
<name>A0A193GL82_9BORD</name>
<geneLocation type="plasmid" evidence="10 11">
    <name>unnamed1</name>
</geneLocation>
<dbReference type="GO" id="GO:1902208">
    <property type="term" value="P:regulation of bacterial-type flagellum assembly"/>
    <property type="evidence" value="ECO:0007669"/>
    <property type="project" value="UniProtKB-UniRule"/>
</dbReference>
<keyword evidence="11" id="KW-1185">Reference proteome</keyword>
<keyword evidence="1 9" id="KW-0963">Cytoplasm</keyword>
<feature type="disulfide bond" description="Interchain" evidence="9">
    <location>
        <position position="70"/>
    </location>
</feature>
<gene>
    <name evidence="9" type="primary">flhD</name>
    <name evidence="10" type="ORF">BAU07_26380</name>
</gene>
<dbReference type="Pfam" id="PF05247">
    <property type="entry name" value="FlhD"/>
    <property type="match status" value="1"/>
</dbReference>
<dbReference type="KEGG" id="bfz:BAU07_26380"/>
<dbReference type="GO" id="GO:0003677">
    <property type="term" value="F:DNA binding"/>
    <property type="evidence" value="ECO:0007669"/>
    <property type="project" value="UniProtKB-UniRule"/>
</dbReference>
<evidence type="ECO:0000256" key="8">
    <source>
        <dbReference type="ARBA" id="ARBA00025431"/>
    </source>
</evidence>
<evidence type="ECO:0000256" key="4">
    <source>
        <dbReference type="ARBA" id="ARBA00023125"/>
    </source>
</evidence>
<keyword evidence="5 9" id="KW-1015">Disulfide bond</keyword>
<evidence type="ECO:0000256" key="9">
    <source>
        <dbReference type="HAMAP-Rule" id="MF_00725"/>
    </source>
</evidence>
<keyword evidence="7 9" id="KW-0804">Transcription</keyword>
<dbReference type="GO" id="GO:0045893">
    <property type="term" value="P:positive regulation of DNA-templated transcription"/>
    <property type="evidence" value="ECO:0007669"/>
    <property type="project" value="InterPro"/>
</dbReference>
<keyword evidence="4 9" id="KW-0238">DNA-binding</keyword>
<accession>A0A193GL82</accession>
<dbReference type="EMBL" id="CP016173">
    <property type="protein sequence ID" value="ANN80852.1"/>
    <property type="molecule type" value="Genomic_DNA"/>
</dbReference>
<dbReference type="GO" id="GO:0044780">
    <property type="term" value="P:bacterial-type flagellum assembly"/>
    <property type="evidence" value="ECO:0007669"/>
    <property type="project" value="InterPro"/>
</dbReference>
<dbReference type="RefSeq" id="WP_066665888.1">
    <property type="nucleotide sequence ID" value="NZ_CBCSCL010000020.1"/>
</dbReference>
<comment type="similarity">
    <text evidence="9">Belongs to the FlhD family.</text>
</comment>
<evidence type="ECO:0000256" key="3">
    <source>
        <dbReference type="ARBA" id="ARBA00023015"/>
    </source>
</evidence>
<comment type="subunit">
    <text evidence="9">Homodimer; disulfide-linked. Forms a heterohexamer composed of two FlhC and four FlhD subunits. Each FlhC binds a FlhD dimer, forming a heterotrimer, and a hexamer assembles by dimerization of two heterotrimers.</text>
</comment>
<dbReference type="HAMAP" id="MF_00725">
    <property type="entry name" value="FlhD"/>
    <property type="match status" value="1"/>
</dbReference>
<dbReference type="GO" id="GO:0005737">
    <property type="term" value="C:cytoplasm"/>
    <property type="evidence" value="ECO:0007669"/>
    <property type="project" value="UniProtKB-SubCell"/>
</dbReference>
<keyword evidence="2 9" id="KW-1005">Bacterial flagellum biogenesis</keyword>